<feature type="region of interest" description="Disordered" evidence="1">
    <location>
        <begin position="730"/>
        <end position="773"/>
    </location>
</feature>
<dbReference type="EMBL" id="CP064747">
    <property type="protein sequence ID" value="QPC58080.1"/>
    <property type="molecule type" value="Genomic_DNA"/>
</dbReference>
<gene>
    <name evidence="3" type="ORF">HYE67_000311</name>
</gene>
<evidence type="ECO:0000313" key="4">
    <source>
        <dbReference type="Proteomes" id="UP000663297"/>
    </source>
</evidence>
<proteinExistence type="predicted"/>
<dbReference type="Proteomes" id="UP000663297">
    <property type="component" value="Chromosome 1"/>
</dbReference>
<dbReference type="PANTHER" id="PTHR33112:SF16">
    <property type="entry name" value="HETEROKARYON INCOMPATIBILITY DOMAIN-CONTAINING PROTEIN"/>
    <property type="match status" value="1"/>
</dbReference>
<feature type="compositionally biased region" description="Acidic residues" evidence="1">
    <location>
        <begin position="763"/>
        <end position="773"/>
    </location>
</feature>
<dbReference type="InterPro" id="IPR010730">
    <property type="entry name" value="HET"/>
</dbReference>
<protein>
    <recommendedName>
        <fullName evidence="2">Heterokaryon incompatibility domain-containing protein</fullName>
    </recommendedName>
</protein>
<feature type="compositionally biased region" description="Acidic residues" evidence="1">
    <location>
        <begin position="736"/>
        <end position="750"/>
    </location>
</feature>
<name>A0A7S8CXI6_FUSCU</name>
<dbReference type="Pfam" id="PF06985">
    <property type="entry name" value="HET"/>
    <property type="match status" value="1"/>
</dbReference>
<reference evidence="3" key="1">
    <citation type="submission" date="2020-11" db="EMBL/GenBank/DDBJ databases">
        <title>The chromosome-scale genome resource for two endophytic Fusarium species: F. culmorum and F. pseudograminearum.</title>
        <authorList>
            <person name="Yuan Z."/>
        </authorList>
    </citation>
    <scope>NUCLEOTIDE SEQUENCE</scope>
    <source>
        <strain evidence="3">Class2-1B</strain>
    </source>
</reference>
<dbReference type="PANTHER" id="PTHR33112">
    <property type="entry name" value="DOMAIN PROTEIN, PUTATIVE-RELATED"/>
    <property type="match status" value="1"/>
</dbReference>
<dbReference type="AlphaFoldDB" id="A0A7S8CXI6"/>
<evidence type="ECO:0000259" key="2">
    <source>
        <dbReference type="Pfam" id="PF06985"/>
    </source>
</evidence>
<accession>A0A7S8CXI6</accession>
<organism evidence="3 4">
    <name type="scientific">Fusarium culmorum</name>
    <dbReference type="NCBI Taxonomy" id="5516"/>
    <lineage>
        <taxon>Eukaryota</taxon>
        <taxon>Fungi</taxon>
        <taxon>Dikarya</taxon>
        <taxon>Ascomycota</taxon>
        <taxon>Pezizomycotina</taxon>
        <taxon>Sordariomycetes</taxon>
        <taxon>Hypocreomycetidae</taxon>
        <taxon>Hypocreales</taxon>
        <taxon>Nectriaceae</taxon>
        <taxon>Fusarium</taxon>
    </lineage>
</organism>
<evidence type="ECO:0000313" key="3">
    <source>
        <dbReference type="EMBL" id="QPC58080.1"/>
    </source>
</evidence>
<feature type="domain" description="Heterokaryon incompatibility" evidence="2">
    <location>
        <begin position="251"/>
        <end position="399"/>
    </location>
</feature>
<sequence length="873" mass="99143">MDNPVIVTHNEGALTEAIPESSEGNLSGNIQLKSAHQLCLACKSCLSYFCKSQDDPKRMKNNVLHSSSLSTVFTSAEGQCFVCSQLRNRIRELSPELGPGVYSDYSIICCWSTHRDEDKDKETKMWIVMFKSTVPNLPIHSYQQILQLGLWSKKDFGQYFDHNTNHGESTDAGLTEGSTGGTNDSDYTKDLAISWLARCVQNADGQHNMCNKGDQSYIPTRLLDVPHALENNVVRLVCPEKQGEEFKGVEYATLSYCWGPHAAEQNPMLLRNNLELWQTEGFSWDRLPKTFQDSLKIASWIGLKWIWIDSMCIIQDSKSDWKIETKAMDQIYSNAKVNISADAGEDSRSGCFVQRKKTDITPLQFATKDLKNEWIVTTDDTFERMNSAPSHTRAWIHREKQLSRRILHCTTKEMVWECCALGKAGLAGETMPRGLPFDKVFNGESKIQLQLANASNTNLSKRERRGRLHMLWNSICQDFANKFVSRDSDLPYILWGLADEFHTLFNGEEYVCGHWHRRAVVEIQSVSRAYESRPDNGFGKHASGTSISVNGFLRRLRFDYSGPEEDDITLSVVEEDEDGNDRIRHIGRHRNVTGDPTFRLTMDHCEKLPSCGLDCYALFTTLQETGDHGRHLSCVLLEHDSVVHNGPYQYHTYKRIGTMDNIGDLYSFELRYRVAPSVKVPDASVSRMDLGDTCTGEDVSEDIWNLLSQYLGCVRWDVIDNFRDNGMPDTNGYLSLEEDEEDESEWEEDSLPSRPQSVTRLNDDEEETGIEDAAADERYSQRLRDLGSIVLCIHDHPFSGLANMTGTENAAEAADHLQQVLSFESQTVAYGTNIREDPGEVLYQFDDVLDMWQKTHSVVPWLEQLETSVFTIV</sequence>
<evidence type="ECO:0000256" key="1">
    <source>
        <dbReference type="SAM" id="MobiDB-lite"/>
    </source>
</evidence>